<dbReference type="InterPro" id="IPR013099">
    <property type="entry name" value="K_chnl_dom"/>
</dbReference>
<dbReference type="Pfam" id="PF07885">
    <property type="entry name" value="Ion_trans_2"/>
    <property type="match status" value="1"/>
</dbReference>
<feature type="transmembrane region" description="Helical" evidence="1">
    <location>
        <begin position="15"/>
        <end position="39"/>
    </location>
</feature>
<evidence type="ECO:0000313" key="4">
    <source>
        <dbReference type="Proteomes" id="UP000292958"/>
    </source>
</evidence>
<keyword evidence="1" id="KW-0472">Membrane</keyword>
<feature type="domain" description="Potassium channel" evidence="2">
    <location>
        <begin position="70"/>
        <end position="140"/>
    </location>
</feature>
<accession>A0A4Q7Z1S7</accession>
<evidence type="ECO:0000313" key="3">
    <source>
        <dbReference type="EMBL" id="RZU43503.1"/>
    </source>
</evidence>
<name>A0A4Q7Z1S7_9BACT</name>
<comment type="caution">
    <text evidence="3">The sequence shown here is derived from an EMBL/GenBank/DDBJ whole genome shotgun (WGS) entry which is preliminary data.</text>
</comment>
<keyword evidence="1" id="KW-0812">Transmembrane</keyword>
<dbReference type="RefSeq" id="WP_130422121.1">
    <property type="nucleotide sequence ID" value="NZ_SHKW01000001.1"/>
</dbReference>
<reference evidence="3 4" key="1">
    <citation type="submission" date="2019-02" db="EMBL/GenBank/DDBJ databases">
        <title>Genomic Encyclopedia of Archaeal and Bacterial Type Strains, Phase II (KMG-II): from individual species to whole genera.</title>
        <authorList>
            <person name="Goeker M."/>
        </authorList>
    </citation>
    <scope>NUCLEOTIDE SEQUENCE [LARGE SCALE GENOMIC DNA]</scope>
    <source>
        <strain evidence="3 4">DSM 18101</strain>
    </source>
</reference>
<dbReference type="AlphaFoldDB" id="A0A4Q7Z1S7"/>
<dbReference type="SUPFAM" id="SSF81324">
    <property type="entry name" value="Voltage-gated potassium channels"/>
    <property type="match status" value="1"/>
</dbReference>
<dbReference type="OrthoDB" id="2974133at2"/>
<dbReference type="EMBL" id="SHKW01000001">
    <property type="protein sequence ID" value="RZU43503.1"/>
    <property type="molecule type" value="Genomic_DNA"/>
</dbReference>
<feature type="transmembrane region" description="Helical" evidence="1">
    <location>
        <begin position="51"/>
        <end position="71"/>
    </location>
</feature>
<protein>
    <submittedName>
        <fullName evidence="3">Ion channel</fullName>
    </submittedName>
</protein>
<dbReference type="Proteomes" id="UP000292958">
    <property type="component" value="Unassembled WGS sequence"/>
</dbReference>
<dbReference type="Gene3D" id="1.10.287.70">
    <property type="match status" value="1"/>
</dbReference>
<sequence>MTQVHQVAIVTPLTVGAVAVLCTIFIHALALGATVNFFRRETRLGRAGMRYLIDLTIVVLVMSFAFVAHMIEVAVWALLFMICGQFQEFGAAYYHSAVNYSTLGYGDVIMAPSWKLLGPLEAADGSLMFGVSTAMIFAVILRLIQTRFADLRD</sequence>
<proteinExistence type="predicted"/>
<organism evidence="3 4">
    <name type="scientific">Edaphobacter modestus</name>
    <dbReference type="NCBI Taxonomy" id="388466"/>
    <lineage>
        <taxon>Bacteria</taxon>
        <taxon>Pseudomonadati</taxon>
        <taxon>Acidobacteriota</taxon>
        <taxon>Terriglobia</taxon>
        <taxon>Terriglobales</taxon>
        <taxon>Acidobacteriaceae</taxon>
        <taxon>Edaphobacter</taxon>
    </lineage>
</organism>
<feature type="transmembrane region" description="Helical" evidence="1">
    <location>
        <begin position="125"/>
        <end position="144"/>
    </location>
</feature>
<evidence type="ECO:0000259" key="2">
    <source>
        <dbReference type="Pfam" id="PF07885"/>
    </source>
</evidence>
<keyword evidence="4" id="KW-1185">Reference proteome</keyword>
<keyword evidence="1" id="KW-1133">Transmembrane helix</keyword>
<evidence type="ECO:0000256" key="1">
    <source>
        <dbReference type="SAM" id="Phobius"/>
    </source>
</evidence>
<gene>
    <name evidence="3" type="ORF">BDD14_5170</name>
</gene>